<dbReference type="GO" id="GO:0004540">
    <property type="term" value="F:RNA nuclease activity"/>
    <property type="evidence" value="ECO:0007669"/>
    <property type="project" value="InterPro"/>
</dbReference>
<dbReference type="Pfam" id="PF01934">
    <property type="entry name" value="HepT-like"/>
    <property type="match status" value="1"/>
</dbReference>
<evidence type="ECO:0000256" key="1">
    <source>
        <dbReference type="ARBA" id="ARBA00022649"/>
    </source>
</evidence>
<evidence type="ECO:0000256" key="4">
    <source>
        <dbReference type="ARBA" id="ARBA00024207"/>
    </source>
</evidence>
<reference evidence="5" key="1">
    <citation type="submission" date="2023-05" db="EMBL/GenBank/DDBJ databases">
        <title>Anaerotaeda fermentans gen. nov., sp. nov., a novel anaerobic planctomycete of the new family within the order Sedimentisphaerales isolated from Taman Peninsula, Russia.</title>
        <authorList>
            <person name="Khomyakova M.A."/>
            <person name="Merkel A.Y."/>
            <person name="Slobodkin A.I."/>
        </authorList>
    </citation>
    <scope>NUCLEOTIDE SEQUENCE</scope>
    <source>
        <strain evidence="5">M17dextr</strain>
    </source>
</reference>
<organism evidence="5 6">
    <name type="scientific">Anaerobaca lacustris</name>
    <dbReference type="NCBI Taxonomy" id="3044600"/>
    <lineage>
        <taxon>Bacteria</taxon>
        <taxon>Pseudomonadati</taxon>
        <taxon>Planctomycetota</taxon>
        <taxon>Phycisphaerae</taxon>
        <taxon>Sedimentisphaerales</taxon>
        <taxon>Anaerobacaceae</taxon>
        <taxon>Anaerobaca</taxon>
    </lineage>
</organism>
<dbReference type="PANTHER" id="PTHR33397:SF5">
    <property type="entry name" value="RNASE YUTE-RELATED"/>
    <property type="match status" value="1"/>
</dbReference>
<dbReference type="RefSeq" id="WP_349246702.1">
    <property type="nucleotide sequence ID" value="NZ_JASCXX010000032.1"/>
</dbReference>
<keyword evidence="6" id="KW-1185">Reference proteome</keyword>
<dbReference type="Gene3D" id="1.20.120.580">
    <property type="entry name" value="bsu32300-like"/>
    <property type="match status" value="1"/>
</dbReference>
<dbReference type="AlphaFoldDB" id="A0AAW6U363"/>
<dbReference type="Proteomes" id="UP001431776">
    <property type="component" value="Unassembled WGS sequence"/>
</dbReference>
<keyword evidence="3" id="KW-0378">Hydrolase</keyword>
<dbReference type="InterPro" id="IPR052379">
    <property type="entry name" value="Type_VII_TA_RNase"/>
</dbReference>
<evidence type="ECO:0000313" key="5">
    <source>
        <dbReference type="EMBL" id="MDI6451295.1"/>
    </source>
</evidence>
<evidence type="ECO:0000256" key="3">
    <source>
        <dbReference type="ARBA" id="ARBA00022801"/>
    </source>
</evidence>
<dbReference type="GO" id="GO:0110001">
    <property type="term" value="C:toxin-antitoxin complex"/>
    <property type="evidence" value="ECO:0007669"/>
    <property type="project" value="InterPro"/>
</dbReference>
<keyword evidence="1" id="KW-1277">Toxin-antitoxin system</keyword>
<comment type="caution">
    <text evidence="5">The sequence shown here is derived from an EMBL/GenBank/DDBJ whole genome shotgun (WGS) entry which is preliminary data.</text>
</comment>
<dbReference type="SUPFAM" id="SSF81593">
    <property type="entry name" value="Nucleotidyltransferase substrate binding subunit/domain"/>
    <property type="match status" value="1"/>
</dbReference>
<dbReference type="PANTHER" id="PTHR33397">
    <property type="entry name" value="UPF0331 PROTEIN YUTE"/>
    <property type="match status" value="1"/>
</dbReference>
<name>A0AAW6U363_9BACT</name>
<dbReference type="InterPro" id="IPR008201">
    <property type="entry name" value="HepT-like"/>
</dbReference>
<accession>A0AAW6U363</accession>
<gene>
    <name evidence="5" type="ORF">QJ522_19695</name>
</gene>
<comment type="similarity">
    <text evidence="4">Belongs to the HepT RNase toxin family.</text>
</comment>
<evidence type="ECO:0000313" key="6">
    <source>
        <dbReference type="Proteomes" id="UP001431776"/>
    </source>
</evidence>
<keyword evidence="2" id="KW-0540">Nuclease</keyword>
<evidence type="ECO:0000256" key="2">
    <source>
        <dbReference type="ARBA" id="ARBA00022722"/>
    </source>
</evidence>
<sequence>MPINGVVESKLRFLEQTLADLESWPLGDPAEFAANSLLRRAVERALQLGVESMIDVAERILAAKCLPPADTAAQNLKRLQDLGILKDANRYAEMVRFRNFIVHRYEQIDPEIIYGLVKNRLDRFHEFADEIRRACAGQTRGPSDG</sequence>
<dbReference type="InterPro" id="IPR037038">
    <property type="entry name" value="HepT-like_sf"/>
</dbReference>
<dbReference type="EMBL" id="JASCXX010000032">
    <property type="protein sequence ID" value="MDI6451295.1"/>
    <property type="molecule type" value="Genomic_DNA"/>
</dbReference>
<protein>
    <submittedName>
        <fullName evidence="5">DUF86 domain-containing protein</fullName>
    </submittedName>
</protein>
<dbReference type="GO" id="GO:0016787">
    <property type="term" value="F:hydrolase activity"/>
    <property type="evidence" value="ECO:0007669"/>
    <property type="project" value="UniProtKB-KW"/>
</dbReference>
<proteinExistence type="inferred from homology"/>
<dbReference type="NCBIfam" id="NF047751">
    <property type="entry name" value="HepT_toxin"/>
    <property type="match status" value="1"/>
</dbReference>